<reference evidence="2 3" key="1">
    <citation type="submission" date="2018-07" db="EMBL/GenBank/DDBJ databases">
        <title>A high quality draft genome assembly of the barn swallow (H. rustica rustica).</title>
        <authorList>
            <person name="Formenti G."/>
            <person name="Chiara M."/>
            <person name="Poveda L."/>
            <person name="Francoijs K.-J."/>
            <person name="Bonisoli-Alquati A."/>
            <person name="Canova L."/>
            <person name="Gianfranceschi L."/>
            <person name="Horner D.S."/>
            <person name="Saino N."/>
        </authorList>
    </citation>
    <scope>NUCLEOTIDE SEQUENCE [LARGE SCALE GENOMIC DNA]</scope>
    <source>
        <strain evidence="2">Chelidonia</strain>
        <tissue evidence="2">Blood</tissue>
    </source>
</reference>
<evidence type="ECO:0000313" key="2">
    <source>
        <dbReference type="EMBL" id="RMC01871.1"/>
    </source>
</evidence>
<accession>A0A3M0JNM2</accession>
<comment type="caution">
    <text evidence="2">The sequence shown here is derived from an EMBL/GenBank/DDBJ whole genome shotgun (WGS) entry which is preliminary data.</text>
</comment>
<organism evidence="2 3">
    <name type="scientific">Hirundo rustica rustica</name>
    <dbReference type="NCBI Taxonomy" id="333673"/>
    <lineage>
        <taxon>Eukaryota</taxon>
        <taxon>Metazoa</taxon>
        <taxon>Chordata</taxon>
        <taxon>Craniata</taxon>
        <taxon>Vertebrata</taxon>
        <taxon>Euteleostomi</taxon>
        <taxon>Archelosauria</taxon>
        <taxon>Archosauria</taxon>
        <taxon>Dinosauria</taxon>
        <taxon>Saurischia</taxon>
        <taxon>Theropoda</taxon>
        <taxon>Coelurosauria</taxon>
        <taxon>Aves</taxon>
        <taxon>Neognathae</taxon>
        <taxon>Neoaves</taxon>
        <taxon>Telluraves</taxon>
        <taxon>Australaves</taxon>
        <taxon>Passeriformes</taxon>
        <taxon>Sylvioidea</taxon>
        <taxon>Hirundinidae</taxon>
        <taxon>Hirundo</taxon>
    </lineage>
</organism>
<dbReference type="Proteomes" id="UP000269221">
    <property type="component" value="Unassembled WGS sequence"/>
</dbReference>
<protein>
    <submittedName>
        <fullName evidence="2">Uncharacterized protein</fullName>
    </submittedName>
</protein>
<name>A0A3M0JNM2_HIRRU</name>
<proteinExistence type="predicted"/>
<keyword evidence="1" id="KW-1133">Transmembrane helix</keyword>
<dbReference type="EMBL" id="QRBI01000134">
    <property type="protein sequence ID" value="RMC01871.1"/>
    <property type="molecule type" value="Genomic_DNA"/>
</dbReference>
<evidence type="ECO:0000256" key="1">
    <source>
        <dbReference type="SAM" id="Phobius"/>
    </source>
</evidence>
<keyword evidence="1" id="KW-0472">Membrane</keyword>
<sequence>MREPELNGWLEVYKRVSDNVHFQSLSLRSLRFSRGAEQPQGKVFKGKVLDVSQLESASQWLSLDRLTRNNPGIDEDEVNVREQAGLAVFMALSGCQNMKELRCINLLQKAREKLILHLLYAILYFLGFANGIG</sequence>
<dbReference type="AlphaFoldDB" id="A0A3M0JNM2"/>
<feature type="transmembrane region" description="Helical" evidence="1">
    <location>
        <begin position="114"/>
        <end position="132"/>
    </location>
</feature>
<evidence type="ECO:0000313" key="3">
    <source>
        <dbReference type="Proteomes" id="UP000269221"/>
    </source>
</evidence>
<keyword evidence="3" id="KW-1185">Reference proteome</keyword>
<gene>
    <name evidence="2" type="ORF">DUI87_21032</name>
</gene>
<keyword evidence="1" id="KW-0812">Transmembrane</keyword>